<dbReference type="NCBIfam" id="TIGR00745">
    <property type="entry name" value="apbA_panE"/>
    <property type="match status" value="1"/>
</dbReference>
<dbReference type="InterPro" id="IPR003710">
    <property type="entry name" value="ApbA"/>
</dbReference>
<dbReference type="Pfam" id="PF02558">
    <property type="entry name" value="ApbA"/>
    <property type="match status" value="1"/>
</dbReference>
<dbReference type="InterPro" id="IPR051402">
    <property type="entry name" value="KPR-Related"/>
</dbReference>
<accession>A0ABY6TRP2</accession>
<evidence type="ECO:0000256" key="1">
    <source>
        <dbReference type="ARBA" id="ARBA00007870"/>
    </source>
</evidence>
<dbReference type="Gene3D" id="3.40.50.720">
    <property type="entry name" value="NAD(P)-binding Rossmann-like Domain"/>
    <property type="match status" value="1"/>
</dbReference>
<keyword evidence="3 4" id="KW-0560">Oxidoreductase</keyword>
<comment type="similarity">
    <text evidence="1 4">Belongs to the ketopantoate reductase family.</text>
</comment>
<dbReference type="EC" id="1.1.1.169" evidence="4"/>
<evidence type="ECO:0000259" key="5">
    <source>
        <dbReference type="Pfam" id="PF02558"/>
    </source>
</evidence>
<dbReference type="SUPFAM" id="SSF51735">
    <property type="entry name" value="NAD(P)-binding Rossmann-fold domains"/>
    <property type="match status" value="1"/>
</dbReference>
<organism evidence="7 8">
    <name type="scientific">Bionectria ochroleuca</name>
    <name type="common">Gliocladium roseum</name>
    <dbReference type="NCBI Taxonomy" id="29856"/>
    <lineage>
        <taxon>Eukaryota</taxon>
        <taxon>Fungi</taxon>
        <taxon>Dikarya</taxon>
        <taxon>Ascomycota</taxon>
        <taxon>Pezizomycotina</taxon>
        <taxon>Sordariomycetes</taxon>
        <taxon>Hypocreomycetidae</taxon>
        <taxon>Hypocreales</taxon>
        <taxon>Bionectriaceae</taxon>
        <taxon>Clonostachys</taxon>
    </lineage>
</organism>
<dbReference type="Proteomes" id="UP000766486">
    <property type="component" value="Unassembled WGS sequence"/>
</dbReference>
<comment type="function">
    <text evidence="4">Catalyzes the NADPH-dependent reduction of ketopantoate into pantoic acid.</text>
</comment>
<dbReference type="InterPro" id="IPR013752">
    <property type="entry name" value="KPA_reductase"/>
</dbReference>
<proteinExistence type="inferred from homology"/>
<name>A0ABY6TRP2_BIOOC</name>
<dbReference type="PANTHER" id="PTHR21708">
    <property type="entry name" value="PROBABLE 2-DEHYDROPANTOATE 2-REDUCTASE"/>
    <property type="match status" value="1"/>
</dbReference>
<evidence type="ECO:0000256" key="3">
    <source>
        <dbReference type="ARBA" id="ARBA00023002"/>
    </source>
</evidence>
<sequence length="346" mass="37625">MASPTTEKANILLIGGGGVGTIVALNIETGGLGAVTSVLRSNFNVVNQQGYTIHSVDHGEVPSWKPTKGVLGSVPDVTKESLPPFDYVITTTKNCPDVPPTLPELIAPAVTPGHTVIVMIQNGVNIERPMFEKFPKNIVLSGVSMIGSHERGTGVIVHDDPDILYLGAFRNPNFTDSKPEVAAAHAFIKLYGAAGKTNVQFSDDVQWARWRKIIFNGVLNPICAITNLDSSRVRLADSLVEGLVRPAMTEVFEVASKLGYQLPEDIIDTMINLDPMDMYLEPSMLCDFRKGNLMEVEILVGEPLREAEKVGVPTPNLKVIYELCKAIQWRTKETKGLITVPPKRGA</sequence>
<reference evidence="7 8" key="1">
    <citation type="submission" date="2019-06" db="EMBL/GenBank/DDBJ databases">
        <authorList>
            <person name="Broberg M."/>
        </authorList>
    </citation>
    <scope>NUCLEOTIDE SEQUENCE [LARGE SCALE GENOMIC DNA]</scope>
</reference>
<evidence type="ECO:0000256" key="2">
    <source>
        <dbReference type="ARBA" id="ARBA00022857"/>
    </source>
</evidence>
<evidence type="ECO:0000259" key="6">
    <source>
        <dbReference type="Pfam" id="PF08546"/>
    </source>
</evidence>
<feature type="domain" description="Ketopantoate reductase C-terminal" evidence="6">
    <location>
        <begin position="204"/>
        <end position="328"/>
    </location>
</feature>
<dbReference type="Gene3D" id="1.10.1040.10">
    <property type="entry name" value="N-(1-d-carboxylethyl)-l-norvaline Dehydrogenase, domain 2"/>
    <property type="match status" value="1"/>
</dbReference>
<dbReference type="PANTHER" id="PTHR21708:SF30">
    <property type="entry name" value="2-DEHYDROPANTOATE 2-REDUCTASE-RELATED"/>
    <property type="match status" value="1"/>
</dbReference>
<evidence type="ECO:0000313" key="7">
    <source>
        <dbReference type="EMBL" id="VUC20777.1"/>
    </source>
</evidence>
<dbReference type="EMBL" id="CABFNS010000249">
    <property type="protein sequence ID" value="VUC20777.1"/>
    <property type="molecule type" value="Genomic_DNA"/>
</dbReference>
<gene>
    <name evidence="7" type="ORF">CLO192961_LOCUS32657</name>
</gene>
<comment type="catalytic activity">
    <reaction evidence="4">
        <text>(R)-pantoate + NADP(+) = 2-dehydropantoate + NADPH + H(+)</text>
        <dbReference type="Rhea" id="RHEA:16233"/>
        <dbReference type="ChEBI" id="CHEBI:11561"/>
        <dbReference type="ChEBI" id="CHEBI:15378"/>
        <dbReference type="ChEBI" id="CHEBI:15980"/>
        <dbReference type="ChEBI" id="CHEBI:57783"/>
        <dbReference type="ChEBI" id="CHEBI:58349"/>
        <dbReference type="EC" id="1.1.1.169"/>
    </reaction>
</comment>
<dbReference type="InterPro" id="IPR008927">
    <property type="entry name" value="6-PGluconate_DH-like_C_sf"/>
</dbReference>
<feature type="domain" description="Ketopantoate reductase N-terminal" evidence="5">
    <location>
        <begin position="11"/>
        <end position="170"/>
    </location>
</feature>
<evidence type="ECO:0000256" key="4">
    <source>
        <dbReference type="RuleBase" id="RU362068"/>
    </source>
</evidence>
<dbReference type="InterPro" id="IPR036291">
    <property type="entry name" value="NAD(P)-bd_dom_sf"/>
</dbReference>
<keyword evidence="8" id="KW-1185">Reference proteome</keyword>
<evidence type="ECO:0000313" key="8">
    <source>
        <dbReference type="Proteomes" id="UP000766486"/>
    </source>
</evidence>
<comment type="caution">
    <text evidence="7">The sequence shown here is derived from an EMBL/GenBank/DDBJ whole genome shotgun (WGS) entry which is preliminary data.</text>
</comment>
<dbReference type="InterPro" id="IPR013332">
    <property type="entry name" value="KPR_N"/>
</dbReference>
<protein>
    <recommendedName>
        <fullName evidence="4">2-dehydropantoate 2-reductase</fullName>
        <ecNumber evidence="4">1.1.1.169</ecNumber>
    </recommendedName>
    <alternativeName>
        <fullName evidence="4">Ketopantoate reductase</fullName>
    </alternativeName>
</protein>
<keyword evidence="2 4" id="KW-0521">NADP</keyword>
<dbReference type="InterPro" id="IPR013328">
    <property type="entry name" value="6PGD_dom2"/>
</dbReference>
<dbReference type="SUPFAM" id="SSF48179">
    <property type="entry name" value="6-phosphogluconate dehydrogenase C-terminal domain-like"/>
    <property type="match status" value="1"/>
</dbReference>
<dbReference type="Pfam" id="PF08546">
    <property type="entry name" value="ApbA_C"/>
    <property type="match status" value="1"/>
</dbReference>